<reference evidence="1 2" key="1">
    <citation type="submission" date="2019-05" db="EMBL/GenBank/DDBJ databases">
        <title>Mikania micrantha, genome provides insights into the molecular mechanism of rapid growth.</title>
        <authorList>
            <person name="Liu B."/>
        </authorList>
    </citation>
    <scope>NUCLEOTIDE SEQUENCE [LARGE SCALE GENOMIC DNA]</scope>
    <source>
        <strain evidence="1">NLD-2019</strain>
        <tissue evidence="1">Leaf</tissue>
    </source>
</reference>
<dbReference type="Proteomes" id="UP000326396">
    <property type="component" value="Linkage Group LG1"/>
</dbReference>
<proteinExistence type="predicted"/>
<name>A0A5N6Q8K6_9ASTR</name>
<evidence type="ECO:0000313" key="1">
    <source>
        <dbReference type="EMBL" id="KAD7480030.1"/>
    </source>
</evidence>
<comment type="caution">
    <text evidence="1">The sequence shown here is derived from an EMBL/GenBank/DDBJ whole genome shotgun (WGS) entry which is preliminary data.</text>
</comment>
<gene>
    <name evidence="1" type="ORF">E3N88_03166</name>
</gene>
<evidence type="ECO:0000313" key="2">
    <source>
        <dbReference type="Proteomes" id="UP000326396"/>
    </source>
</evidence>
<sequence length="75" mass="8490">MAKPQRCDVGIYARPKWTDPHGGHRGALFCGPNLFPREIAPLSLLLDLPQESTIPHYQQDKLEEFIILIKIPGLK</sequence>
<dbReference type="EMBL" id="SZYD01000001">
    <property type="protein sequence ID" value="KAD7480030.1"/>
    <property type="molecule type" value="Genomic_DNA"/>
</dbReference>
<protein>
    <submittedName>
        <fullName evidence="1">Uncharacterized protein</fullName>
    </submittedName>
</protein>
<keyword evidence="2" id="KW-1185">Reference proteome</keyword>
<dbReference type="AlphaFoldDB" id="A0A5N6Q8K6"/>
<organism evidence="1 2">
    <name type="scientific">Mikania micrantha</name>
    <name type="common">bitter vine</name>
    <dbReference type="NCBI Taxonomy" id="192012"/>
    <lineage>
        <taxon>Eukaryota</taxon>
        <taxon>Viridiplantae</taxon>
        <taxon>Streptophyta</taxon>
        <taxon>Embryophyta</taxon>
        <taxon>Tracheophyta</taxon>
        <taxon>Spermatophyta</taxon>
        <taxon>Magnoliopsida</taxon>
        <taxon>eudicotyledons</taxon>
        <taxon>Gunneridae</taxon>
        <taxon>Pentapetalae</taxon>
        <taxon>asterids</taxon>
        <taxon>campanulids</taxon>
        <taxon>Asterales</taxon>
        <taxon>Asteraceae</taxon>
        <taxon>Asteroideae</taxon>
        <taxon>Heliantheae alliance</taxon>
        <taxon>Eupatorieae</taxon>
        <taxon>Mikania</taxon>
    </lineage>
</organism>
<accession>A0A5N6Q8K6</accession>